<reference evidence="1" key="1">
    <citation type="submission" date="2021-06" db="EMBL/GenBank/DDBJ databases">
        <authorList>
            <person name="Kallberg Y."/>
            <person name="Tangrot J."/>
            <person name="Rosling A."/>
        </authorList>
    </citation>
    <scope>NUCLEOTIDE SEQUENCE</scope>
    <source>
        <strain evidence="1">IN212</strain>
    </source>
</reference>
<dbReference type="Proteomes" id="UP000789396">
    <property type="component" value="Unassembled WGS sequence"/>
</dbReference>
<evidence type="ECO:0000313" key="2">
    <source>
        <dbReference type="Proteomes" id="UP000789396"/>
    </source>
</evidence>
<name>A0A9N9JHZ8_9GLOM</name>
<gene>
    <name evidence="1" type="ORF">RFULGI_LOCUS15745</name>
</gene>
<evidence type="ECO:0000313" key="1">
    <source>
        <dbReference type="EMBL" id="CAG8780180.1"/>
    </source>
</evidence>
<dbReference type="AlphaFoldDB" id="A0A9N9JHZ8"/>
<feature type="non-terminal residue" evidence="1">
    <location>
        <position position="59"/>
    </location>
</feature>
<sequence>FYCLGRAFVDFNEALKIELNNEDMLILRGEAYLNLELRSASKKSTISDPSSQTSRKNIK</sequence>
<accession>A0A9N9JHZ8</accession>
<comment type="caution">
    <text evidence="1">The sequence shown here is derived from an EMBL/GenBank/DDBJ whole genome shotgun (WGS) entry which is preliminary data.</text>
</comment>
<keyword evidence="2" id="KW-1185">Reference proteome</keyword>
<dbReference type="EMBL" id="CAJVPZ010052151">
    <property type="protein sequence ID" value="CAG8780180.1"/>
    <property type="molecule type" value="Genomic_DNA"/>
</dbReference>
<protein>
    <submittedName>
        <fullName evidence="1">7004_t:CDS:1</fullName>
    </submittedName>
</protein>
<proteinExistence type="predicted"/>
<feature type="non-terminal residue" evidence="1">
    <location>
        <position position="1"/>
    </location>
</feature>
<dbReference type="OrthoDB" id="1926212at2759"/>
<organism evidence="1 2">
    <name type="scientific">Racocetra fulgida</name>
    <dbReference type="NCBI Taxonomy" id="60492"/>
    <lineage>
        <taxon>Eukaryota</taxon>
        <taxon>Fungi</taxon>
        <taxon>Fungi incertae sedis</taxon>
        <taxon>Mucoromycota</taxon>
        <taxon>Glomeromycotina</taxon>
        <taxon>Glomeromycetes</taxon>
        <taxon>Diversisporales</taxon>
        <taxon>Gigasporaceae</taxon>
        <taxon>Racocetra</taxon>
    </lineage>
</organism>